<dbReference type="Gene3D" id="3.30.1380.10">
    <property type="match status" value="1"/>
</dbReference>
<dbReference type="InterPro" id="IPR009045">
    <property type="entry name" value="Zn_M74/Hedgehog-like"/>
</dbReference>
<feature type="domain" description="Peptidase M15C" evidence="2">
    <location>
        <begin position="235"/>
        <end position="311"/>
    </location>
</feature>
<dbReference type="RefSeq" id="WP_167695127.1">
    <property type="nucleotide sequence ID" value="NZ_CP118181.1"/>
</dbReference>
<comment type="caution">
    <text evidence="3">The sequence shown here is derived from an EMBL/GenBank/DDBJ whole genome shotgun (WGS) entry which is preliminary data.</text>
</comment>
<sequence length="326" mass="38442">MKKLSILFSLMLLIMPTMNFAQESFSTKEQNNHQRTLIKQGFPANLLKNYTLTPIELPQLLRLLAIYNTYEQSHQLTLGYDAEVGDWVLTFAGKTDLYWAKGRILPKSELAHVDKYRSYISYQWSEVPADMRTWPLERLQRFQNSTNPNVQRTRTTYHGQFHHLLYGGYDQKSIEAQLIEMEFLGTRLKMNKLVAPALKRVEESILKEKARDASLQAFLNTLTNSSSYYWRNIAGTNSISYHSYGIAIDINPIKTTKPIYWLWERARNPEWFLVAPEDRWQIHPSVLRAFFQEGFLWGGSWPQYDIMHFEYRPELKELARLNELFK</sequence>
<evidence type="ECO:0000256" key="1">
    <source>
        <dbReference type="SAM" id="SignalP"/>
    </source>
</evidence>
<feature type="signal peptide" evidence="1">
    <location>
        <begin position="1"/>
        <end position="21"/>
    </location>
</feature>
<feature type="chain" id="PRO_5038053755" evidence="1">
    <location>
        <begin position="22"/>
        <end position="326"/>
    </location>
</feature>
<protein>
    <submittedName>
        <fullName evidence="3">M15 family metallopeptidase</fullName>
    </submittedName>
</protein>
<dbReference type="Proteomes" id="UP000778951">
    <property type="component" value="Unassembled WGS sequence"/>
</dbReference>
<gene>
    <name evidence="3" type="ORF">HCT48_02170</name>
</gene>
<evidence type="ECO:0000313" key="3">
    <source>
        <dbReference type="EMBL" id="NIZ69023.1"/>
    </source>
</evidence>
<evidence type="ECO:0000259" key="2">
    <source>
        <dbReference type="Pfam" id="PF13539"/>
    </source>
</evidence>
<dbReference type="SUPFAM" id="SSF55166">
    <property type="entry name" value="Hedgehog/DD-peptidase"/>
    <property type="match status" value="1"/>
</dbReference>
<keyword evidence="1" id="KW-0732">Signal</keyword>
<dbReference type="EMBL" id="JAATLM010000001">
    <property type="protein sequence ID" value="NIZ69023.1"/>
    <property type="molecule type" value="Genomic_DNA"/>
</dbReference>
<dbReference type="AlphaFoldDB" id="A0A968KVE6"/>
<keyword evidence="4" id="KW-1185">Reference proteome</keyword>
<evidence type="ECO:0000313" key="4">
    <source>
        <dbReference type="Proteomes" id="UP000778951"/>
    </source>
</evidence>
<name>A0A968KVE6_9SPIO</name>
<accession>A0A968KVE6</accession>
<dbReference type="Pfam" id="PF13539">
    <property type="entry name" value="Peptidase_M15_4"/>
    <property type="match status" value="1"/>
</dbReference>
<dbReference type="InterPro" id="IPR039561">
    <property type="entry name" value="Peptidase_M15C"/>
</dbReference>
<proteinExistence type="predicted"/>
<organism evidence="3 4">
    <name type="scientific">Entomospira culicis</name>
    <dbReference type="NCBI Taxonomy" id="2719989"/>
    <lineage>
        <taxon>Bacteria</taxon>
        <taxon>Pseudomonadati</taxon>
        <taxon>Spirochaetota</taxon>
        <taxon>Spirochaetia</taxon>
        <taxon>Spirochaetales</taxon>
        <taxon>Spirochaetaceae</taxon>
        <taxon>Entomospira</taxon>
    </lineage>
</organism>
<reference evidence="3" key="1">
    <citation type="submission" date="2020-03" db="EMBL/GenBank/DDBJ databases">
        <title>Spirochaetal bacteria isolated from arthropods constitute a novel genus Entomospira genus novum within the order Spirochaetales.</title>
        <authorList>
            <person name="Grana-Miraglia L."/>
            <person name="Sikutova S."/>
            <person name="Fingerle V."/>
            <person name="Sing A."/>
            <person name="Castillo-Ramirez S."/>
            <person name="Margos G."/>
            <person name="Rudolf I."/>
        </authorList>
    </citation>
    <scope>NUCLEOTIDE SEQUENCE</scope>
    <source>
        <strain evidence="3">BR149</strain>
    </source>
</reference>
<dbReference type="GO" id="GO:0008233">
    <property type="term" value="F:peptidase activity"/>
    <property type="evidence" value="ECO:0007669"/>
    <property type="project" value="InterPro"/>
</dbReference>